<organism evidence="2 3">
    <name type="scientific">Saguinus oedipus</name>
    <name type="common">Cotton-top tamarin</name>
    <name type="synonym">Oedipomidas oedipus</name>
    <dbReference type="NCBI Taxonomy" id="9490"/>
    <lineage>
        <taxon>Eukaryota</taxon>
        <taxon>Metazoa</taxon>
        <taxon>Chordata</taxon>
        <taxon>Craniata</taxon>
        <taxon>Vertebrata</taxon>
        <taxon>Euteleostomi</taxon>
        <taxon>Mammalia</taxon>
        <taxon>Eutheria</taxon>
        <taxon>Euarchontoglires</taxon>
        <taxon>Primates</taxon>
        <taxon>Haplorrhini</taxon>
        <taxon>Platyrrhini</taxon>
        <taxon>Cebidae</taxon>
        <taxon>Callitrichinae</taxon>
        <taxon>Saguinus</taxon>
    </lineage>
</organism>
<name>A0ABQ9UT37_SAGOE</name>
<protein>
    <submittedName>
        <fullName evidence="2">Uncharacterized protein</fullName>
    </submittedName>
</protein>
<dbReference type="Proteomes" id="UP001266305">
    <property type="component" value="Unassembled WGS sequence"/>
</dbReference>
<reference evidence="2 3" key="1">
    <citation type="submission" date="2023-05" db="EMBL/GenBank/DDBJ databases">
        <title>B98-5 Cell Line De Novo Hybrid Assembly: An Optical Mapping Approach.</title>
        <authorList>
            <person name="Kananen K."/>
            <person name="Auerbach J.A."/>
            <person name="Kautto E."/>
            <person name="Blachly J.S."/>
        </authorList>
    </citation>
    <scope>NUCLEOTIDE SEQUENCE [LARGE SCALE GENOMIC DNA]</scope>
    <source>
        <strain evidence="2">B95-8</strain>
        <tissue evidence="2">Cell line</tissue>
    </source>
</reference>
<evidence type="ECO:0000313" key="2">
    <source>
        <dbReference type="EMBL" id="KAK2100212.1"/>
    </source>
</evidence>
<sequence length="80" mass="8829">MALLRDVSLQDPRDRFELLQRVGAGTYGDVYKSREKGASPAPRGGIQPRPRPPSHFTLRPFKLDPEGGQSARGQEVRAEG</sequence>
<proteinExistence type="predicted"/>
<evidence type="ECO:0000256" key="1">
    <source>
        <dbReference type="SAM" id="MobiDB-lite"/>
    </source>
</evidence>
<evidence type="ECO:0000313" key="3">
    <source>
        <dbReference type="Proteomes" id="UP001266305"/>
    </source>
</evidence>
<accession>A0ABQ9UT37</accession>
<comment type="caution">
    <text evidence="2">The sequence shown here is derived from an EMBL/GenBank/DDBJ whole genome shotgun (WGS) entry which is preliminary data.</text>
</comment>
<feature type="region of interest" description="Disordered" evidence="1">
    <location>
        <begin position="29"/>
        <end position="80"/>
    </location>
</feature>
<gene>
    <name evidence="2" type="ORF">P7K49_021560</name>
</gene>
<dbReference type="Gene3D" id="3.30.200.20">
    <property type="entry name" value="Phosphorylase Kinase, domain 1"/>
    <property type="match status" value="1"/>
</dbReference>
<dbReference type="EMBL" id="JASSZA010000010">
    <property type="protein sequence ID" value="KAK2100212.1"/>
    <property type="molecule type" value="Genomic_DNA"/>
</dbReference>
<keyword evidence="3" id="KW-1185">Reference proteome</keyword>